<dbReference type="InterPro" id="IPR011050">
    <property type="entry name" value="Pectin_lyase_fold/virulence"/>
</dbReference>
<dbReference type="GO" id="GO:0005576">
    <property type="term" value="C:extracellular region"/>
    <property type="evidence" value="ECO:0007669"/>
    <property type="project" value="UniProtKB-SubCell"/>
</dbReference>
<evidence type="ECO:0000256" key="2">
    <source>
        <dbReference type="ARBA" id="ARBA00004613"/>
    </source>
</evidence>
<dbReference type="InterPro" id="IPR052052">
    <property type="entry name" value="Polysaccharide_Lyase_9"/>
</dbReference>
<feature type="compositionally biased region" description="Gly residues" evidence="9">
    <location>
        <begin position="451"/>
        <end position="513"/>
    </location>
</feature>
<feature type="signal peptide" evidence="10">
    <location>
        <begin position="1"/>
        <end position="29"/>
    </location>
</feature>
<protein>
    <recommendedName>
        <fullName evidence="11">Pel9A-like right handed beta-helix region domain-containing protein</fullName>
    </recommendedName>
</protein>
<keyword evidence="3" id="KW-0964">Secreted</keyword>
<dbReference type="GO" id="GO:0016837">
    <property type="term" value="F:carbon-oxygen lyase activity, acting on polysaccharides"/>
    <property type="evidence" value="ECO:0007669"/>
    <property type="project" value="TreeGrafter"/>
</dbReference>
<evidence type="ECO:0000259" key="11">
    <source>
        <dbReference type="Pfam" id="PF22842"/>
    </source>
</evidence>
<evidence type="ECO:0000256" key="3">
    <source>
        <dbReference type="ARBA" id="ARBA00022525"/>
    </source>
</evidence>
<dbReference type="AlphaFoldDB" id="A0A4P2QIU5"/>
<sequence length="569" mass="57545">MSMNRKQSLAATSTIAGLFVLLATGYASAAEHYVAPDGSDSNRGTMDQPFATLSKANSAASAGDTIWVRGGTYYITTQLVLSRSGTSDTSRTKIWAYPGEKPVLDASRYVTSNPAVDVPVVLVTGSWMHLRGLEIGNAKVGRSGDHSYSLLRTKGSSNNIFELLDLHHGFGSGLFIDKGNGGNLVLNCDSHDNYDQNGSQGDGQNGDGFGVHYQTTGPSTVIRGCRAWNNSDDGYDYISQEVPVTTEGSFAMSNGRGSEGNGNGFKVGSSKTGIRHIVQNNVAWKNKAAGFYANHSSGGNTWLNNTAYKNGTQYNMLASPPDDSSQAIILTGALAHKMRNNIGFPNKNSNMGGVDTAFNTWDLNITETSSAFESTSDAGCTGPREADGSLPSACVFMKLKAESALIDKGTDVGLPFVGSAPDLGAYEFGAGPTEGTGGGAAGGSGTAGGGMGGTAAHGSGGDGSGGTVGTSGGMGAAGGAGQGGALGVGGSPETGGATGGTDGESTGRAGGAGTSEDESSAAGCACAVGSEDATAGMGGFAFLALASAFAARSRDRRTTRREGGRQSRV</sequence>
<accession>A0A4P2QIU5</accession>
<reference evidence="12 13" key="1">
    <citation type="submission" date="2015-09" db="EMBL/GenBank/DDBJ databases">
        <title>Sorangium comparison.</title>
        <authorList>
            <person name="Zaburannyi N."/>
            <person name="Bunk B."/>
            <person name="Overmann J."/>
            <person name="Mueller R."/>
        </authorList>
    </citation>
    <scope>NUCLEOTIDE SEQUENCE [LARGE SCALE GENOMIC DNA]</scope>
    <source>
        <strain evidence="12 13">So ce836</strain>
    </source>
</reference>
<dbReference type="PANTHER" id="PTHR40088:SF1">
    <property type="entry name" value="PECTATE LYASE PEL9"/>
    <property type="match status" value="1"/>
</dbReference>
<dbReference type="PANTHER" id="PTHR40088">
    <property type="entry name" value="PECTATE LYASE (EUROFUNG)"/>
    <property type="match status" value="1"/>
</dbReference>
<dbReference type="Pfam" id="PF22842">
    <property type="entry name" value="Pel9A-like_beta_helix"/>
    <property type="match status" value="1"/>
</dbReference>
<comment type="similarity">
    <text evidence="8">Belongs to the polysaccharide lyase 9 family.</text>
</comment>
<evidence type="ECO:0000256" key="5">
    <source>
        <dbReference type="ARBA" id="ARBA00022729"/>
    </source>
</evidence>
<dbReference type="Proteomes" id="UP000295497">
    <property type="component" value="Chromosome"/>
</dbReference>
<dbReference type="Gene3D" id="2.160.20.10">
    <property type="entry name" value="Single-stranded right-handed beta-helix, Pectin lyase-like"/>
    <property type="match status" value="1"/>
</dbReference>
<proteinExistence type="inferred from homology"/>
<feature type="chain" id="PRO_5020326019" description="Pel9A-like right handed beta-helix region domain-containing protein" evidence="10">
    <location>
        <begin position="30"/>
        <end position="569"/>
    </location>
</feature>
<evidence type="ECO:0000313" key="12">
    <source>
        <dbReference type="EMBL" id="AUX29293.1"/>
    </source>
</evidence>
<keyword evidence="7" id="KW-0456">Lyase</keyword>
<evidence type="ECO:0000313" key="13">
    <source>
        <dbReference type="Proteomes" id="UP000295497"/>
    </source>
</evidence>
<feature type="compositionally biased region" description="Basic and acidic residues" evidence="9">
    <location>
        <begin position="560"/>
        <end position="569"/>
    </location>
</feature>
<dbReference type="InterPro" id="IPR012334">
    <property type="entry name" value="Pectin_lyas_fold"/>
</dbReference>
<name>A0A4P2QIU5_SORCE</name>
<dbReference type="SUPFAM" id="SSF51126">
    <property type="entry name" value="Pectin lyase-like"/>
    <property type="match status" value="1"/>
</dbReference>
<evidence type="ECO:0000256" key="8">
    <source>
        <dbReference type="ARBA" id="ARBA00038263"/>
    </source>
</evidence>
<dbReference type="RefSeq" id="WP_129573478.1">
    <property type="nucleotide sequence ID" value="NZ_CP012672.1"/>
</dbReference>
<dbReference type="GO" id="GO:0046872">
    <property type="term" value="F:metal ion binding"/>
    <property type="evidence" value="ECO:0007669"/>
    <property type="project" value="UniProtKB-KW"/>
</dbReference>
<dbReference type="InterPro" id="IPR053868">
    <property type="entry name" value="Pel9A-like_beta_helix"/>
</dbReference>
<evidence type="ECO:0000256" key="9">
    <source>
        <dbReference type="SAM" id="MobiDB-lite"/>
    </source>
</evidence>
<evidence type="ECO:0000256" key="7">
    <source>
        <dbReference type="ARBA" id="ARBA00023239"/>
    </source>
</evidence>
<keyword evidence="5 10" id="KW-0732">Signal</keyword>
<evidence type="ECO:0000256" key="1">
    <source>
        <dbReference type="ARBA" id="ARBA00001913"/>
    </source>
</evidence>
<comment type="subcellular location">
    <subcellularLocation>
        <location evidence="2">Secreted</location>
    </subcellularLocation>
</comment>
<feature type="region of interest" description="Disordered" evidence="9">
    <location>
        <begin position="550"/>
        <end position="569"/>
    </location>
</feature>
<keyword evidence="4" id="KW-0479">Metal-binding</keyword>
<dbReference type="EMBL" id="CP012672">
    <property type="protein sequence ID" value="AUX29293.1"/>
    <property type="molecule type" value="Genomic_DNA"/>
</dbReference>
<feature type="region of interest" description="Disordered" evidence="9">
    <location>
        <begin position="451"/>
        <end position="519"/>
    </location>
</feature>
<feature type="domain" description="Pel9A-like right handed beta-helix region" evidence="11">
    <location>
        <begin position="26"/>
        <end position="319"/>
    </location>
</feature>
<organism evidence="12 13">
    <name type="scientific">Sorangium cellulosum</name>
    <name type="common">Polyangium cellulosum</name>
    <dbReference type="NCBI Taxonomy" id="56"/>
    <lineage>
        <taxon>Bacteria</taxon>
        <taxon>Pseudomonadati</taxon>
        <taxon>Myxococcota</taxon>
        <taxon>Polyangia</taxon>
        <taxon>Polyangiales</taxon>
        <taxon>Polyangiaceae</taxon>
        <taxon>Sorangium</taxon>
    </lineage>
</organism>
<evidence type="ECO:0000256" key="6">
    <source>
        <dbReference type="ARBA" id="ARBA00022837"/>
    </source>
</evidence>
<evidence type="ECO:0000256" key="4">
    <source>
        <dbReference type="ARBA" id="ARBA00022723"/>
    </source>
</evidence>
<comment type="cofactor">
    <cofactor evidence="1">
        <name>Ca(2+)</name>
        <dbReference type="ChEBI" id="CHEBI:29108"/>
    </cofactor>
</comment>
<gene>
    <name evidence="12" type="ORF">SOCE836_013810</name>
</gene>
<keyword evidence="6" id="KW-0106">Calcium</keyword>
<evidence type="ECO:0000256" key="10">
    <source>
        <dbReference type="SAM" id="SignalP"/>
    </source>
</evidence>